<dbReference type="InterPro" id="IPR036047">
    <property type="entry name" value="F-box-like_dom_sf"/>
</dbReference>
<dbReference type="SUPFAM" id="SSF81383">
    <property type="entry name" value="F-box domain"/>
    <property type="match status" value="1"/>
</dbReference>
<name>A0A409XIX0_PSICY</name>
<evidence type="ECO:0000313" key="1">
    <source>
        <dbReference type="EMBL" id="PPQ90678.1"/>
    </source>
</evidence>
<evidence type="ECO:0000313" key="2">
    <source>
        <dbReference type="Proteomes" id="UP000283269"/>
    </source>
</evidence>
<dbReference type="AlphaFoldDB" id="A0A409XIX0"/>
<feature type="non-terminal residue" evidence="1">
    <location>
        <position position="214"/>
    </location>
</feature>
<organism evidence="1 2">
    <name type="scientific">Psilocybe cyanescens</name>
    <dbReference type="NCBI Taxonomy" id="93625"/>
    <lineage>
        <taxon>Eukaryota</taxon>
        <taxon>Fungi</taxon>
        <taxon>Dikarya</taxon>
        <taxon>Basidiomycota</taxon>
        <taxon>Agaricomycotina</taxon>
        <taxon>Agaricomycetes</taxon>
        <taxon>Agaricomycetidae</taxon>
        <taxon>Agaricales</taxon>
        <taxon>Agaricineae</taxon>
        <taxon>Strophariaceae</taxon>
        <taxon>Psilocybe</taxon>
    </lineage>
</organism>
<proteinExistence type="predicted"/>
<gene>
    <name evidence="1" type="ORF">CVT25_003897</name>
</gene>
<evidence type="ECO:0008006" key="3">
    <source>
        <dbReference type="Google" id="ProtNLM"/>
    </source>
</evidence>
<reference evidence="1 2" key="1">
    <citation type="journal article" date="2018" name="Evol. Lett.">
        <title>Horizontal gene cluster transfer increased hallucinogenic mushroom diversity.</title>
        <authorList>
            <person name="Reynolds H.T."/>
            <person name="Vijayakumar V."/>
            <person name="Gluck-Thaler E."/>
            <person name="Korotkin H.B."/>
            <person name="Matheny P.B."/>
            <person name="Slot J.C."/>
        </authorList>
    </citation>
    <scope>NUCLEOTIDE SEQUENCE [LARGE SCALE GENOMIC DNA]</scope>
    <source>
        <strain evidence="1 2">2631</strain>
    </source>
</reference>
<keyword evidence="2" id="KW-1185">Reference proteome</keyword>
<comment type="caution">
    <text evidence="1">The sequence shown here is derived from an EMBL/GenBank/DDBJ whole genome shotgun (WGS) entry which is preliminary data.</text>
</comment>
<dbReference type="InParanoid" id="A0A409XIX0"/>
<dbReference type="OrthoDB" id="2745898at2759"/>
<protein>
    <recommendedName>
        <fullName evidence="3">F-box domain-containing protein</fullName>
    </recommendedName>
</protein>
<dbReference type="EMBL" id="NHYD01001565">
    <property type="protein sequence ID" value="PPQ90678.1"/>
    <property type="molecule type" value="Genomic_DNA"/>
</dbReference>
<accession>A0A409XIX0</accession>
<dbReference type="Proteomes" id="UP000283269">
    <property type="component" value="Unassembled WGS sequence"/>
</dbReference>
<sequence length="214" mass="24056">MSLSAEAQDARMLSTLPTEIVDDIIEEACRTLDVSSVASIALTSHVFRIHANKARFASLIPHYNEGNSIPHPAKGIRGLANIIRSGQAITTMPGMIGYCDKVMSDLNDGSLAYIFRNLFRPPLNLFRPPLYTHPASSICSLSLYLHQLSWRDDDDYDDPSYAATHWLSMNPELLQEFKALLRESDITRLGLDGVFRIPGDILWGTKIKHLYLRR</sequence>